<accession>A0A210QJ27</accession>
<dbReference type="SUPFAM" id="SSF51905">
    <property type="entry name" value="FAD/NAD(P)-binding domain"/>
    <property type="match status" value="1"/>
</dbReference>
<evidence type="ECO:0000313" key="10">
    <source>
        <dbReference type="Proteomes" id="UP000242188"/>
    </source>
</evidence>
<dbReference type="GO" id="GO:0005741">
    <property type="term" value="C:mitochondrial outer membrane"/>
    <property type="evidence" value="ECO:0007669"/>
    <property type="project" value="UniProtKB-SubCell"/>
</dbReference>
<evidence type="ECO:0000256" key="6">
    <source>
        <dbReference type="PIRSR" id="PIRSR601613-1"/>
    </source>
</evidence>
<keyword evidence="7" id="KW-0812">Transmembrane</keyword>
<dbReference type="PRINTS" id="PR00757">
    <property type="entry name" value="AMINEOXDASEF"/>
</dbReference>
<keyword evidence="10" id="KW-1185">Reference proteome</keyword>
<evidence type="ECO:0000256" key="5">
    <source>
        <dbReference type="ARBA" id="ARBA00048448"/>
    </source>
</evidence>
<evidence type="ECO:0000313" key="9">
    <source>
        <dbReference type="EMBL" id="OWF48732.1"/>
    </source>
</evidence>
<protein>
    <recommendedName>
        <fullName evidence="7">Amine oxidase</fullName>
        <ecNumber evidence="7">1.4.3.-</ecNumber>
    </recommendedName>
</protein>
<dbReference type="InterPro" id="IPR050703">
    <property type="entry name" value="Flavin_MAO"/>
</dbReference>
<dbReference type="Proteomes" id="UP000242188">
    <property type="component" value="Unassembled WGS sequence"/>
</dbReference>
<feature type="transmembrane region" description="Helical" evidence="7">
    <location>
        <begin position="492"/>
        <end position="514"/>
    </location>
</feature>
<keyword evidence="7" id="KW-0285">Flavoprotein</keyword>
<feature type="binding site" evidence="6">
    <location>
        <begin position="37"/>
        <end position="38"/>
    </location>
    <ligand>
        <name>FAD</name>
        <dbReference type="ChEBI" id="CHEBI:57692"/>
    </ligand>
</feature>
<dbReference type="PANTHER" id="PTHR43563">
    <property type="entry name" value="AMINE OXIDASE"/>
    <property type="match status" value="1"/>
</dbReference>
<dbReference type="SUPFAM" id="SSF54373">
    <property type="entry name" value="FAD-linked reductases, C-terminal domain"/>
    <property type="match status" value="1"/>
</dbReference>
<comment type="similarity">
    <text evidence="3 7">Belongs to the flavin monoamine oxidase family.</text>
</comment>
<dbReference type="Gene3D" id="3.90.660.10">
    <property type="match status" value="1"/>
</dbReference>
<dbReference type="GO" id="GO:0008131">
    <property type="term" value="F:primary methylamine oxidase activity"/>
    <property type="evidence" value="ECO:0007669"/>
    <property type="project" value="UniProtKB-ARBA"/>
</dbReference>
<comment type="subcellular location">
    <subcellularLocation>
        <location evidence="2">Mitochondrion outer membrane</location>
        <topology evidence="2">Single-pass type IV membrane protein</topology>
        <orientation evidence="2">Cytoplasmic side</orientation>
    </subcellularLocation>
</comment>
<dbReference type="STRING" id="6573.A0A210QJ27"/>
<name>A0A210QJ27_MIZYE</name>
<dbReference type="Pfam" id="PF01593">
    <property type="entry name" value="Amino_oxidase"/>
    <property type="match status" value="1"/>
</dbReference>
<dbReference type="InterPro" id="IPR036188">
    <property type="entry name" value="FAD/NAD-bd_sf"/>
</dbReference>
<dbReference type="OrthoDB" id="7777654at2759"/>
<dbReference type="InterPro" id="IPR001613">
    <property type="entry name" value="Flavin_amine_oxidase"/>
</dbReference>
<keyword evidence="7" id="KW-0472">Membrane</keyword>
<dbReference type="PANTHER" id="PTHR43563:SF14">
    <property type="entry name" value="AMINE OXIDASE"/>
    <property type="match status" value="1"/>
</dbReference>
<evidence type="ECO:0000256" key="4">
    <source>
        <dbReference type="ARBA" id="ARBA00023002"/>
    </source>
</evidence>
<feature type="binding site" evidence="6">
    <location>
        <position position="343"/>
    </location>
    <ligand>
        <name>substrate</name>
    </ligand>
</feature>
<evidence type="ECO:0000256" key="7">
    <source>
        <dbReference type="RuleBase" id="RU362067"/>
    </source>
</evidence>
<organism evidence="9 10">
    <name type="scientific">Mizuhopecten yessoensis</name>
    <name type="common">Japanese scallop</name>
    <name type="synonym">Patinopecten yessoensis</name>
    <dbReference type="NCBI Taxonomy" id="6573"/>
    <lineage>
        <taxon>Eukaryota</taxon>
        <taxon>Metazoa</taxon>
        <taxon>Spiralia</taxon>
        <taxon>Lophotrochozoa</taxon>
        <taxon>Mollusca</taxon>
        <taxon>Bivalvia</taxon>
        <taxon>Autobranchia</taxon>
        <taxon>Pteriomorphia</taxon>
        <taxon>Pectinida</taxon>
        <taxon>Pectinoidea</taxon>
        <taxon>Pectinidae</taxon>
        <taxon>Mizuhopecten</taxon>
    </lineage>
</organism>
<reference evidence="9 10" key="1">
    <citation type="journal article" date="2017" name="Nat. Ecol. Evol.">
        <title>Scallop genome provides insights into evolution of bilaterian karyotype and development.</title>
        <authorList>
            <person name="Wang S."/>
            <person name="Zhang J."/>
            <person name="Jiao W."/>
            <person name="Li J."/>
            <person name="Xun X."/>
            <person name="Sun Y."/>
            <person name="Guo X."/>
            <person name="Huan P."/>
            <person name="Dong B."/>
            <person name="Zhang L."/>
            <person name="Hu X."/>
            <person name="Sun X."/>
            <person name="Wang J."/>
            <person name="Zhao C."/>
            <person name="Wang Y."/>
            <person name="Wang D."/>
            <person name="Huang X."/>
            <person name="Wang R."/>
            <person name="Lv J."/>
            <person name="Li Y."/>
            <person name="Zhang Z."/>
            <person name="Liu B."/>
            <person name="Lu W."/>
            <person name="Hui Y."/>
            <person name="Liang J."/>
            <person name="Zhou Z."/>
            <person name="Hou R."/>
            <person name="Li X."/>
            <person name="Liu Y."/>
            <person name="Li H."/>
            <person name="Ning X."/>
            <person name="Lin Y."/>
            <person name="Zhao L."/>
            <person name="Xing Q."/>
            <person name="Dou J."/>
            <person name="Li Y."/>
            <person name="Mao J."/>
            <person name="Guo H."/>
            <person name="Dou H."/>
            <person name="Li T."/>
            <person name="Mu C."/>
            <person name="Jiang W."/>
            <person name="Fu Q."/>
            <person name="Fu X."/>
            <person name="Miao Y."/>
            <person name="Liu J."/>
            <person name="Yu Q."/>
            <person name="Li R."/>
            <person name="Liao H."/>
            <person name="Li X."/>
            <person name="Kong Y."/>
            <person name="Jiang Z."/>
            <person name="Chourrout D."/>
            <person name="Li R."/>
            <person name="Bao Z."/>
        </authorList>
    </citation>
    <scope>NUCLEOTIDE SEQUENCE [LARGE SCALE GENOMIC DNA]</scope>
    <source>
        <strain evidence="9 10">PY_sf001</strain>
    </source>
</reference>
<feature type="binding site" evidence="6">
    <location>
        <position position="232"/>
    </location>
    <ligand>
        <name>FAD</name>
        <dbReference type="ChEBI" id="CHEBI:57692"/>
    </ligand>
</feature>
<dbReference type="Gene3D" id="1.10.405.10">
    <property type="entry name" value="Guanine Nucleotide Dissociation Inhibitor, domain 1"/>
    <property type="match status" value="1"/>
</dbReference>
<evidence type="ECO:0000256" key="2">
    <source>
        <dbReference type="ARBA" id="ARBA00004362"/>
    </source>
</evidence>
<keyword evidence="7" id="KW-1133">Transmembrane helix</keyword>
<dbReference type="EMBL" id="NEDP02003396">
    <property type="protein sequence ID" value="OWF48732.1"/>
    <property type="molecule type" value="Genomic_DNA"/>
</dbReference>
<comment type="caution">
    <text evidence="9">The sequence shown here is derived from an EMBL/GenBank/DDBJ whole genome shotgun (WGS) entry which is preliminary data.</text>
</comment>
<comment type="catalytic activity">
    <reaction evidence="5">
        <text>a secondary aliphatic amine + O2 + H2O = a primary amine + an aldehyde + H2O2</text>
        <dbReference type="Rhea" id="RHEA:26414"/>
        <dbReference type="ChEBI" id="CHEBI:15377"/>
        <dbReference type="ChEBI" id="CHEBI:15379"/>
        <dbReference type="ChEBI" id="CHEBI:16240"/>
        <dbReference type="ChEBI" id="CHEBI:17478"/>
        <dbReference type="ChEBI" id="CHEBI:58855"/>
        <dbReference type="ChEBI" id="CHEBI:65296"/>
        <dbReference type="EC" id="1.4.3.4"/>
    </reaction>
</comment>
<dbReference type="InterPro" id="IPR002937">
    <property type="entry name" value="Amino_oxidase"/>
</dbReference>
<proteinExistence type="inferred from homology"/>
<feature type="domain" description="Amine oxidase" evidence="8">
    <location>
        <begin position="15"/>
        <end position="461"/>
    </location>
</feature>
<comment type="cofactor">
    <cofactor evidence="1 7">
        <name>FAD</name>
        <dbReference type="ChEBI" id="CHEBI:57692"/>
    </cofactor>
</comment>
<dbReference type="AlphaFoldDB" id="A0A210QJ27"/>
<evidence type="ECO:0000256" key="1">
    <source>
        <dbReference type="ARBA" id="ARBA00001974"/>
    </source>
</evidence>
<feature type="binding site" evidence="6">
    <location>
        <position position="16"/>
    </location>
    <ligand>
        <name>FAD</name>
        <dbReference type="ChEBI" id="CHEBI:57692"/>
    </ligand>
</feature>
<dbReference type="EC" id="1.4.3.-" evidence="7"/>
<evidence type="ECO:0000256" key="3">
    <source>
        <dbReference type="ARBA" id="ARBA00005995"/>
    </source>
</evidence>
<sequence>MTSVNCDVVVVGAGLSGLTAANALLEKDSTLNVIVLEAKGRIGGRTLTKQLQGSDGNFDFWDVGGEWVGRPYPHLQYLLQKFDINTFSLRQQDVKPVPLRLLPSWDIYFLSLRLRRRKHFFDRFGVNQMKSSVKALECDGIMFEDYCKARLWTEDARHTVEAACKSMFGLKPTEMTLLYFLMNVSSAGGFDTFLHPELCSGQERRIKGGSQQLCHRLAQVMGKNGIVKNQPVTHITQTDDRVSVLTTDKTEYQCRRIIMAVPPHLLANIHFTPDLPSNKVDILRNIPLAHIVKFVYSYEERFWSNEGSEGHGLQVVLEDHADGPVGIAYDGTSSRNNPAIVGFVSSTKGPFHVQDFQLPHQSTPEQESRRQNEAILSVLEDAIGPEVHDYIDYAFVDWSTEKYNGGCFLKSIVPGTTRHLCQTLREPFENVHFAGTETGTVWCGLMNGAVQSGLRAGAEVLFHLRPELVESELPDNVDLSTNRITSCSSGSGFWMCWGFGVLGLTIGVMGMSFARKSIYLPFDTLERIFDVFQKLYY</sequence>
<feature type="binding site" evidence="6">
    <location>
        <position position="437"/>
    </location>
    <ligand>
        <name>FAD</name>
        <dbReference type="ChEBI" id="CHEBI:57692"/>
    </ligand>
</feature>
<gene>
    <name evidence="9" type="ORF">KP79_PYT05577</name>
</gene>
<evidence type="ECO:0000259" key="8">
    <source>
        <dbReference type="Pfam" id="PF01593"/>
    </source>
</evidence>
<keyword evidence="4 7" id="KW-0560">Oxidoreductase</keyword>
<keyword evidence="7" id="KW-0274">FAD</keyword>
<dbReference type="GO" id="GO:0097621">
    <property type="term" value="F:monoamine oxidase activity"/>
    <property type="evidence" value="ECO:0007669"/>
    <property type="project" value="UniProtKB-EC"/>
</dbReference>
<dbReference type="Gene3D" id="3.50.50.60">
    <property type="entry name" value="FAD/NAD(P)-binding domain"/>
    <property type="match status" value="1"/>
</dbReference>